<gene>
    <name evidence="2" type="ORF">BU26DRAFT_569389</name>
</gene>
<name>A0A6A6I290_9PLEO</name>
<keyword evidence="2" id="KW-0560">Oxidoreductase</keyword>
<evidence type="ECO:0000313" key="2">
    <source>
        <dbReference type="EMBL" id="KAF2244406.1"/>
    </source>
</evidence>
<dbReference type="InterPro" id="IPR037523">
    <property type="entry name" value="VOC_core"/>
</dbReference>
<protein>
    <submittedName>
        <fullName evidence="2">Glyoxalase/Bleomycin resistance protein/Dihydroxybiphenyl dioxygenase</fullName>
    </submittedName>
</protein>
<sequence length="220" mass="23975">MARQAEANSSLPFTYIQGDDPPADPATKGYFINHVGLIVSDVNRTRKWYSDVLGMRHIFTFEVSPEYTIMYMAHSQGGRNGTGYQTGAEMARDKNNMAGMVEFVQYSGSSNRSYDAGSPRITLSHLGLIVDDIPAAQSRFDSLGVRFIKRAGEADLSGDTEESRILGGAWGFPGIQSEKVQEDIARGMPGLEAIGFREFMVVADPDGNLIEVQALVPTGI</sequence>
<feature type="domain" description="VOC" evidence="1">
    <location>
        <begin position="31"/>
        <end position="215"/>
    </location>
</feature>
<dbReference type="Pfam" id="PF00903">
    <property type="entry name" value="Glyoxalase"/>
    <property type="match status" value="1"/>
</dbReference>
<organism evidence="2 3">
    <name type="scientific">Trematosphaeria pertusa</name>
    <dbReference type="NCBI Taxonomy" id="390896"/>
    <lineage>
        <taxon>Eukaryota</taxon>
        <taxon>Fungi</taxon>
        <taxon>Dikarya</taxon>
        <taxon>Ascomycota</taxon>
        <taxon>Pezizomycotina</taxon>
        <taxon>Dothideomycetes</taxon>
        <taxon>Pleosporomycetidae</taxon>
        <taxon>Pleosporales</taxon>
        <taxon>Massarineae</taxon>
        <taxon>Trematosphaeriaceae</taxon>
        <taxon>Trematosphaeria</taxon>
    </lineage>
</organism>
<accession>A0A6A6I290</accession>
<dbReference type="InterPro" id="IPR029068">
    <property type="entry name" value="Glyas_Bleomycin-R_OHBP_Dase"/>
</dbReference>
<reference evidence="2" key="1">
    <citation type="journal article" date="2020" name="Stud. Mycol.">
        <title>101 Dothideomycetes genomes: a test case for predicting lifestyles and emergence of pathogens.</title>
        <authorList>
            <person name="Haridas S."/>
            <person name="Albert R."/>
            <person name="Binder M."/>
            <person name="Bloem J."/>
            <person name="Labutti K."/>
            <person name="Salamov A."/>
            <person name="Andreopoulos B."/>
            <person name="Baker S."/>
            <person name="Barry K."/>
            <person name="Bills G."/>
            <person name="Bluhm B."/>
            <person name="Cannon C."/>
            <person name="Castanera R."/>
            <person name="Culley D."/>
            <person name="Daum C."/>
            <person name="Ezra D."/>
            <person name="Gonzalez J."/>
            <person name="Henrissat B."/>
            <person name="Kuo A."/>
            <person name="Liang C."/>
            <person name="Lipzen A."/>
            <person name="Lutzoni F."/>
            <person name="Magnuson J."/>
            <person name="Mondo S."/>
            <person name="Nolan M."/>
            <person name="Ohm R."/>
            <person name="Pangilinan J."/>
            <person name="Park H.-J."/>
            <person name="Ramirez L."/>
            <person name="Alfaro M."/>
            <person name="Sun H."/>
            <person name="Tritt A."/>
            <person name="Yoshinaga Y."/>
            <person name="Zwiers L.-H."/>
            <person name="Turgeon B."/>
            <person name="Goodwin S."/>
            <person name="Spatafora J."/>
            <person name="Crous P."/>
            <person name="Grigoriev I."/>
        </authorList>
    </citation>
    <scope>NUCLEOTIDE SEQUENCE</scope>
    <source>
        <strain evidence="2">CBS 122368</strain>
    </source>
</reference>
<dbReference type="AlphaFoldDB" id="A0A6A6I290"/>
<proteinExistence type="predicted"/>
<dbReference type="InterPro" id="IPR004360">
    <property type="entry name" value="Glyas_Fos-R_dOase_dom"/>
</dbReference>
<dbReference type="PANTHER" id="PTHR10374">
    <property type="entry name" value="LACTOYLGLUTATHIONE LYASE GLYOXALASE I"/>
    <property type="match status" value="1"/>
</dbReference>
<dbReference type="SUPFAM" id="SSF54593">
    <property type="entry name" value="Glyoxalase/Bleomycin resistance protein/Dihydroxybiphenyl dioxygenase"/>
    <property type="match status" value="1"/>
</dbReference>
<dbReference type="PANTHER" id="PTHR10374:SF19">
    <property type="entry name" value="LYASE (GLO1), PUTATIVE (AFU_ORTHOLOGUE AFUA_2G13550)-RELATED"/>
    <property type="match status" value="1"/>
</dbReference>
<keyword evidence="2" id="KW-0223">Dioxygenase</keyword>
<dbReference type="GeneID" id="54587214"/>
<evidence type="ECO:0000259" key="1">
    <source>
        <dbReference type="PROSITE" id="PS51819"/>
    </source>
</evidence>
<dbReference type="PROSITE" id="PS51819">
    <property type="entry name" value="VOC"/>
    <property type="match status" value="1"/>
</dbReference>
<dbReference type="OrthoDB" id="16820at2759"/>
<dbReference type="Gene3D" id="3.10.180.10">
    <property type="entry name" value="2,3-Dihydroxybiphenyl 1,2-Dioxygenase, domain 1"/>
    <property type="match status" value="1"/>
</dbReference>
<dbReference type="Proteomes" id="UP000800094">
    <property type="component" value="Unassembled WGS sequence"/>
</dbReference>
<dbReference type="GO" id="GO:0051213">
    <property type="term" value="F:dioxygenase activity"/>
    <property type="evidence" value="ECO:0007669"/>
    <property type="project" value="UniProtKB-KW"/>
</dbReference>
<evidence type="ECO:0000313" key="3">
    <source>
        <dbReference type="Proteomes" id="UP000800094"/>
    </source>
</evidence>
<dbReference type="EMBL" id="ML987203">
    <property type="protein sequence ID" value="KAF2244406.1"/>
    <property type="molecule type" value="Genomic_DNA"/>
</dbReference>
<keyword evidence="3" id="KW-1185">Reference proteome</keyword>
<dbReference type="RefSeq" id="XP_033679410.1">
    <property type="nucleotide sequence ID" value="XM_033833884.1"/>
</dbReference>